<evidence type="ECO:0000313" key="3">
    <source>
        <dbReference type="EMBL" id="QKS51107.1"/>
    </source>
</evidence>
<protein>
    <recommendedName>
        <fullName evidence="2">GT-D fold-like domain-containing protein</fullName>
    </recommendedName>
</protein>
<dbReference type="Proteomes" id="UP000509702">
    <property type="component" value="Chromosome"/>
</dbReference>
<name>A0A6N1AL65_9PROT</name>
<organism evidence="3 4">
    <name type="scientific">Azospirillum oryzae</name>
    <dbReference type="NCBI Taxonomy" id="286727"/>
    <lineage>
        <taxon>Bacteria</taxon>
        <taxon>Pseudomonadati</taxon>
        <taxon>Pseudomonadota</taxon>
        <taxon>Alphaproteobacteria</taxon>
        <taxon>Rhodospirillales</taxon>
        <taxon>Azospirillaceae</taxon>
        <taxon>Azospirillum</taxon>
    </lineage>
</organism>
<dbReference type="AlphaFoldDB" id="A0A6N1AL65"/>
<dbReference type="Pfam" id="PF22882">
    <property type="entry name" value="GT-D-like"/>
    <property type="match status" value="1"/>
</dbReference>
<reference evidence="3 4" key="1">
    <citation type="submission" date="2020-06" db="EMBL/GenBank/DDBJ databases">
        <title>Complete genome of Azosprillum oryzae KACC14407.</title>
        <authorList>
            <person name="Kim M."/>
            <person name="Park Y.-J."/>
            <person name="Shin J.-H."/>
        </authorList>
    </citation>
    <scope>NUCLEOTIDE SEQUENCE [LARGE SCALE GENOMIC DNA]</scope>
    <source>
        <strain evidence="3 4">KACC 14407</strain>
    </source>
</reference>
<proteinExistence type="predicted"/>
<feature type="domain" description="GT-D fold-like" evidence="2">
    <location>
        <begin position="80"/>
        <end position="222"/>
    </location>
</feature>
<evidence type="ECO:0000313" key="4">
    <source>
        <dbReference type="Proteomes" id="UP000509702"/>
    </source>
</evidence>
<dbReference type="RefSeq" id="WP_174757204.1">
    <property type="nucleotide sequence ID" value="NZ_CP054619.1"/>
</dbReference>
<evidence type="ECO:0000259" key="2">
    <source>
        <dbReference type="Pfam" id="PF22882"/>
    </source>
</evidence>
<accession>A0A6N1AL65</accession>
<keyword evidence="4" id="KW-1185">Reference proteome</keyword>
<dbReference type="InterPro" id="IPR055171">
    <property type="entry name" value="GT-D-like"/>
</dbReference>
<dbReference type="KEGG" id="aoz:HUE56_11375"/>
<gene>
    <name evidence="3" type="ORF">HUE56_11375</name>
</gene>
<sequence length="575" mass="61793">MCIGALAVMCSSPQVIGNAARPLGELGIRPRPMARAGSAWSVGPGPSGRSLATPRPLCYNAPLPDKPRRVGGMQRYLKYPDVADALHSAISEKRPFSLIRLGDGEARIMGYPVHTNWLSVSEMMKVWFGHPFFPDAAVQQIQADLRMACLTADILGLPNPDTVTDADRTDPFKAAALYVREFGYLADGTALTSPGIHTNLEREGLYDRLLGGLDEVVLITSRDVAGIVADRFGIAKVTPFLIPPEMHYSDLPQAEKLEQCLLNPHFPTRYLEVGAFISDHVRRRPGVPVLVGAGILGKVYCCWAKSVGAVAIDIGSVFDLWAGLRTRANPLFRSGRLVQDATGRPPWLVDTESDGSSSPPPDGPMREVCGTIDKGRSVLVFDGVVDLSRIAKPLQLRCSVGGVLIGAHLTGDPIEVARVDPPDAGAAMPAQCRFRAAFAIDDGAMDGHGVMLEALDREGGWMTVDVVGPNPVFSSLICVRHRLVRFTVPSDSMTGQGPLHVVLRLPTRIPAGYRDDEALSPLPLEDANSSADGAMRIRLCIDRSLIRDGRAGLLLPASSAEGALLEFQVTTPADR</sequence>
<feature type="region of interest" description="Disordered" evidence="1">
    <location>
        <begin position="343"/>
        <end position="364"/>
    </location>
</feature>
<dbReference type="EMBL" id="CP054619">
    <property type="protein sequence ID" value="QKS51107.1"/>
    <property type="molecule type" value="Genomic_DNA"/>
</dbReference>
<evidence type="ECO:0000256" key="1">
    <source>
        <dbReference type="SAM" id="MobiDB-lite"/>
    </source>
</evidence>